<evidence type="ECO:0000313" key="1">
    <source>
        <dbReference type="EMBL" id="KAH3728118.1"/>
    </source>
</evidence>
<reference evidence="1" key="2">
    <citation type="submission" date="2020-11" db="EMBL/GenBank/DDBJ databases">
        <authorList>
            <person name="McCartney M.A."/>
            <person name="Auch B."/>
            <person name="Kono T."/>
            <person name="Mallez S."/>
            <person name="Becker A."/>
            <person name="Gohl D.M."/>
            <person name="Silverstein K.A.T."/>
            <person name="Koren S."/>
            <person name="Bechman K.B."/>
            <person name="Herman A."/>
            <person name="Abrahante J.E."/>
            <person name="Garbe J."/>
        </authorList>
    </citation>
    <scope>NUCLEOTIDE SEQUENCE</scope>
    <source>
        <strain evidence="1">Duluth1</strain>
        <tissue evidence="1">Whole animal</tissue>
    </source>
</reference>
<dbReference type="EMBL" id="JAIWYP010000012">
    <property type="protein sequence ID" value="KAH3728118.1"/>
    <property type="molecule type" value="Genomic_DNA"/>
</dbReference>
<evidence type="ECO:0000313" key="2">
    <source>
        <dbReference type="Proteomes" id="UP000828390"/>
    </source>
</evidence>
<organism evidence="1 2">
    <name type="scientific">Dreissena polymorpha</name>
    <name type="common">Zebra mussel</name>
    <name type="synonym">Mytilus polymorpha</name>
    <dbReference type="NCBI Taxonomy" id="45954"/>
    <lineage>
        <taxon>Eukaryota</taxon>
        <taxon>Metazoa</taxon>
        <taxon>Spiralia</taxon>
        <taxon>Lophotrochozoa</taxon>
        <taxon>Mollusca</taxon>
        <taxon>Bivalvia</taxon>
        <taxon>Autobranchia</taxon>
        <taxon>Heteroconchia</taxon>
        <taxon>Euheterodonta</taxon>
        <taxon>Imparidentia</taxon>
        <taxon>Neoheterodontei</taxon>
        <taxon>Myida</taxon>
        <taxon>Dreissenoidea</taxon>
        <taxon>Dreissenidae</taxon>
        <taxon>Dreissena</taxon>
    </lineage>
</organism>
<keyword evidence="2" id="KW-1185">Reference proteome</keyword>
<protein>
    <submittedName>
        <fullName evidence="1">Uncharacterized protein</fullName>
    </submittedName>
</protein>
<accession>A0A9D4CMI9</accession>
<dbReference type="Proteomes" id="UP000828390">
    <property type="component" value="Unassembled WGS sequence"/>
</dbReference>
<proteinExistence type="predicted"/>
<name>A0A9D4CMI9_DREPO</name>
<reference evidence="1" key="1">
    <citation type="journal article" date="2019" name="bioRxiv">
        <title>The Genome of the Zebra Mussel, Dreissena polymorpha: A Resource for Invasive Species Research.</title>
        <authorList>
            <person name="McCartney M.A."/>
            <person name="Auch B."/>
            <person name="Kono T."/>
            <person name="Mallez S."/>
            <person name="Zhang Y."/>
            <person name="Obille A."/>
            <person name="Becker A."/>
            <person name="Abrahante J.E."/>
            <person name="Garbe J."/>
            <person name="Badalamenti J.P."/>
            <person name="Herman A."/>
            <person name="Mangelson H."/>
            <person name="Liachko I."/>
            <person name="Sullivan S."/>
            <person name="Sone E.D."/>
            <person name="Koren S."/>
            <person name="Silverstein K.A.T."/>
            <person name="Beckman K.B."/>
            <person name="Gohl D.M."/>
        </authorList>
    </citation>
    <scope>NUCLEOTIDE SEQUENCE</scope>
    <source>
        <strain evidence="1">Duluth1</strain>
        <tissue evidence="1">Whole animal</tissue>
    </source>
</reference>
<sequence length="130" mass="14861">MYDCEAAPVPLFMFSTQAEENVFIHVLGFGLFACEQLRGKYFNFEPKALRPRRGISGGPSRIQETPHFQRRSCFFKVPGVEQRYTAPPFNVPRGRHVAASSPVFSIAPVITTQFYKMFRPICAYETLFCL</sequence>
<gene>
    <name evidence="1" type="ORF">DPMN_054065</name>
</gene>
<comment type="caution">
    <text evidence="1">The sequence shown here is derived from an EMBL/GenBank/DDBJ whole genome shotgun (WGS) entry which is preliminary data.</text>
</comment>
<dbReference type="AlphaFoldDB" id="A0A9D4CMI9"/>